<dbReference type="Gene3D" id="3.40.50.300">
    <property type="entry name" value="P-loop containing nucleotide triphosphate hydrolases"/>
    <property type="match status" value="1"/>
</dbReference>
<name>A0ABY3CLG6_9FLAO</name>
<dbReference type="EMBL" id="VJZN01000011">
    <property type="protein sequence ID" value="TRX06549.1"/>
    <property type="molecule type" value="Genomic_DNA"/>
</dbReference>
<evidence type="ECO:0000313" key="3">
    <source>
        <dbReference type="Proteomes" id="UP000318528"/>
    </source>
</evidence>
<sequence length="357" mass="41515">MKETLKQNELATRPFNITRAKDLFYKVQNQPDPIIVWNGITEGSKGLIAGVSKTGKTTLAENLAISLAVGRKDFFNFPLPNKPEKVLFINLEESYRLRSRRNLKQISSLTEEEKNIFFENYYPTPEVFPEFLNTESDWLYLQQYIQEVDPKYVFIDSLSHMVEGQIENSETGIKFIKKFRHYLGSLNKTLIIVHHNTKGNEKPIDQDSIAGSRVIAQEFEYAIGLGNVPNRNGGNYLCMLYNKHIEKDDRTAFTYKIDEINWVSNIGSCNKFDLYKENKIDYRNSTTNKEIIFDFINSHCSQHSQTIKTHSLYENFTLGENKTMSKDTFHKSINKLVEENKIFNWGKGEYSIHENKQ</sequence>
<dbReference type="InterPro" id="IPR003593">
    <property type="entry name" value="AAA+_ATPase"/>
</dbReference>
<evidence type="ECO:0000313" key="2">
    <source>
        <dbReference type="EMBL" id="TRX06549.1"/>
    </source>
</evidence>
<dbReference type="SUPFAM" id="SSF52540">
    <property type="entry name" value="P-loop containing nucleoside triphosphate hydrolases"/>
    <property type="match status" value="1"/>
</dbReference>
<feature type="domain" description="AAA+ ATPase" evidence="1">
    <location>
        <begin position="42"/>
        <end position="229"/>
    </location>
</feature>
<evidence type="ECO:0000259" key="1">
    <source>
        <dbReference type="SMART" id="SM00382"/>
    </source>
</evidence>
<gene>
    <name evidence="2" type="ORF">FNW12_08115</name>
</gene>
<reference evidence="2 3" key="1">
    <citation type="submission" date="2019-07" db="EMBL/GenBank/DDBJ databases">
        <title>Novel species of Flavobacterium.</title>
        <authorList>
            <person name="Liu Q."/>
            <person name="Xin Y.-H."/>
        </authorList>
    </citation>
    <scope>NUCLEOTIDE SEQUENCE [LARGE SCALE GENOMIC DNA]</scope>
    <source>
        <strain evidence="2 3">GSP39</strain>
    </source>
</reference>
<dbReference type="SMART" id="SM00382">
    <property type="entry name" value="AAA"/>
    <property type="match status" value="1"/>
</dbReference>
<proteinExistence type="predicted"/>
<organism evidence="2 3">
    <name type="scientific">Flavobacterium gawalongense</name>
    <dbReference type="NCBI Taxonomy" id="2594432"/>
    <lineage>
        <taxon>Bacteria</taxon>
        <taxon>Pseudomonadati</taxon>
        <taxon>Bacteroidota</taxon>
        <taxon>Flavobacteriia</taxon>
        <taxon>Flavobacteriales</taxon>
        <taxon>Flavobacteriaceae</taxon>
        <taxon>Flavobacterium</taxon>
    </lineage>
</organism>
<dbReference type="InterPro" id="IPR027417">
    <property type="entry name" value="P-loop_NTPase"/>
</dbReference>
<protein>
    <submittedName>
        <fullName evidence="2">AAA family ATPase</fullName>
    </submittedName>
</protein>
<dbReference type="Pfam" id="PF13481">
    <property type="entry name" value="AAA_25"/>
    <property type="match status" value="1"/>
</dbReference>
<comment type="caution">
    <text evidence="2">The sequence shown here is derived from an EMBL/GenBank/DDBJ whole genome shotgun (WGS) entry which is preliminary data.</text>
</comment>
<dbReference type="Proteomes" id="UP000318528">
    <property type="component" value="Unassembled WGS sequence"/>
</dbReference>
<keyword evidence="3" id="KW-1185">Reference proteome</keyword>
<dbReference type="RefSeq" id="WP_143387082.1">
    <property type="nucleotide sequence ID" value="NZ_VJZM01000010.1"/>
</dbReference>
<accession>A0ABY3CLG6</accession>